<sequence length="766" mass="86595">MKGLFIIAITFTIFTGRLFAYNYGEHKLIGDAAFLRFLRSLPESGKAQLLRYLDIRTDDKGRSYFGAFSGPGQSNISYGVLNGLSGDHERNPLLLEEQLHYQHSVMEQIIRLHDQYIEMGYTAAPDAKLSKLDFSYALKAAVNLSHFYEYRKSFPEQLRHFSKASIRLCEKPALVDSIFKRLGRTNAINMYVTLHVLAIDLAEQSGLLSRQNEAAARQLLFYAMLFNAFADHFLEDAFSAGHLVVNRTVFESITNNKSLHDFYSANGATVVNRKGEIWHAYGDGQFNNPHHSWQKDTTLTDIRYATFTPEAERIIHAVSLSLQDLSEAFQRGAAGTAFIPFLEKIPDNHANQPLYLIHHIPSLMWVPIPYRSHMDPLFDDPGTITSAMRQANAPLRYRDFVRSRVGNSFVIGLTSGPAFVGHYIQGPEIRINAGNFLKHFDYNSDGGKKGLMDYWLGYTVSGSFASLKDRNAEKSTTTAQQVRAGIKGNFDYWVSNKRFIGLYSYVEAGAQFTSSRTTFVFVPSLGIQLSSLLNINVENMKSWARIPLQFILPLKLRYGVVISGHEVPGISLQQTSTSCCKLPRHLAGQQTPAGGCFLRPYLRCVQGIVFKTVMPQRGIINHLFTGKIIAPFEVPHKGVRPEHSFPFVIEEKVRLLIDKQQFIVFKIELHDFHTAGVAYPADCFHQCFVFIIAGQAATPVRHLRHPLFIIKRHLLQRGIAVDLLHRPSDLRMTGWPALGRYNISCEQYARQEALYSMHSPTQFSGR</sequence>
<dbReference type="EMBL" id="CP051204">
    <property type="protein sequence ID" value="QJB37780.1"/>
    <property type="molecule type" value="Genomic_DNA"/>
</dbReference>
<gene>
    <name evidence="1" type="ORF">HF324_07910</name>
</gene>
<evidence type="ECO:0000313" key="1">
    <source>
        <dbReference type="EMBL" id="QJB37780.1"/>
    </source>
</evidence>
<reference evidence="1" key="1">
    <citation type="submission" date="2020-09" db="EMBL/GenBank/DDBJ databases">
        <authorList>
            <person name="Kittiwongwattana C."/>
        </authorList>
    </citation>
    <scope>NUCLEOTIDE SEQUENCE</scope>
    <source>
        <strain evidence="1">1303</strain>
    </source>
</reference>
<keyword evidence="2" id="KW-1185">Reference proteome</keyword>
<dbReference type="InterPro" id="IPR049756">
    <property type="entry name" value="PlcA-like_dom"/>
</dbReference>
<proteinExistence type="predicted"/>
<protein>
    <submittedName>
        <fullName evidence="1">Uncharacterized protein</fullName>
    </submittedName>
</protein>
<evidence type="ECO:0000313" key="2">
    <source>
        <dbReference type="Proteomes" id="UP000503144"/>
    </source>
</evidence>
<organism evidence="1 2">
    <name type="scientific">Chitinophaga oryzae</name>
    <dbReference type="NCBI Taxonomy" id="2725414"/>
    <lineage>
        <taxon>Bacteria</taxon>
        <taxon>Pseudomonadati</taxon>
        <taxon>Bacteroidota</taxon>
        <taxon>Chitinophagia</taxon>
        <taxon>Chitinophagales</taxon>
        <taxon>Chitinophagaceae</taxon>
        <taxon>Chitinophaga</taxon>
    </lineage>
</organism>
<dbReference type="RefSeq" id="WP_168860301.1">
    <property type="nucleotide sequence ID" value="NZ_CP051204.2"/>
</dbReference>
<dbReference type="Proteomes" id="UP000503144">
    <property type="component" value="Chromosome"/>
</dbReference>
<accession>A0ABX6LCE3</accession>
<dbReference type="CDD" id="cd22893">
    <property type="entry name" value="PlcA-like"/>
    <property type="match status" value="1"/>
</dbReference>
<name>A0ABX6LCE3_9BACT</name>